<dbReference type="Pfam" id="PF00497">
    <property type="entry name" value="SBP_bac_3"/>
    <property type="match status" value="1"/>
</dbReference>
<sequence length="243" mass="25009">MSMDGETIREFCPEGRLRAALNFGNGVLIGRDEAGQPRGITMDLAQALAARLGLAVDFVEMARAVDVSDTARSGVWDLCFLAVDPKRAETIAFSEPYVQIDGCYLAGPGCGAADAGALVASGAAVGTVVGSAYSLTLERQEGAERLVHFPDIHAMLAALDDGAVAAVAGIGAVMAREAAARPGTRVLAPAFMSIRQAMGVPQGRPKAAAALRAFVDEAARSGLVGDILERHGVSRDCAVVPAC</sequence>
<comment type="caution">
    <text evidence="3">The sequence shown here is derived from an EMBL/GenBank/DDBJ whole genome shotgun (WGS) entry which is preliminary data.</text>
</comment>
<name>A0AAW9SNL2_9RHOB</name>
<accession>A0AAW9SNL2</accession>
<evidence type="ECO:0000259" key="2">
    <source>
        <dbReference type="SMART" id="SM00062"/>
    </source>
</evidence>
<dbReference type="InterPro" id="IPR001638">
    <property type="entry name" value="Solute-binding_3/MltF_N"/>
</dbReference>
<protein>
    <submittedName>
        <fullName evidence="3">Transporter substrate-binding domain-containing protein</fullName>
    </submittedName>
</protein>
<dbReference type="SUPFAM" id="SSF53850">
    <property type="entry name" value="Periplasmic binding protein-like II"/>
    <property type="match status" value="1"/>
</dbReference>
<gene>
    <name evidence="3" type="ORF">ABFB10_12365</name>
</gene>
<dbReference type="RefSeq" id="WP_347166747.1">
    <property type="nucleotide sequence ID" value="NZ_JBDNCH010000002.1"/>
</dbReference>
<proteinExistence type="predicted"/>
<reference evidence="3 4" key="1">
    <citation type="submission" date="2024-05" db="EMBL/GenBank/DDBJ databases">
        <title>Genome sequence of Ponticoccus litoralis KCCM 90028.</title>
        <authorList>
            <person name="Kim J.M."/>
            <person name="Lee J.K."/>
            <person name="Choi B.J."/>
            <person name="Bayburt H."/>
            <person name="Baek J.H."/>
            <person name="Jeon C.O."/>
        </authorList>
    </citation>
    <scope>NUCLEOTIDE SEQUENCE [LARGE SCALE GENOMIC DNA]</scope>
    <source>
        <strain evidence="3 4">KCCM 90028</strain>
    </source>
</reference>
<dbReference type="SMART" id="SM00062">
    <property type="entry name" value="PBPb"/>
    <property type="match status" value="1"/>
</dbReference>
<evidence type="ECO:0000256" key="1">
    <source>
        <dbReference type="ARBA" id="ARBA00022729"/>
    </source>
</evidence>
<dbReference type="AlphaFoldDB" id="A0AAW9SNL2"/>
<dbReference type="Gene3D" id="3.40.190.10">
    <property type="entry name" value="Periplasmic binding protein-like II"/>
    <property type="match status" value="2"/>
</dbReference>
<dbReference type="PANTHER" id="PTHR35936">
    <property type="entry name" value="MEMBRANE-BOUND LYTIC MUREIN TRANSGLYCOSYLASE F"/>
    <property type="match status" value="1"/>
</dbReference>
<keyword evidence="4" id="KW-1185">Reference proteome</keyword>
<feature type="domain" description="Solute-binding protein family 3/N-terminal" evidence="2">
    <location>
        <begin position="16"/>
        <end position="235"/>
    </location>
</feature>
<evidence type="ECO:0000313" key="3">
    <source>
        <dbReference type="EMBL" id="MEN9061696.1"/>
    </source>
</evidence>
<organism evidence="3 4">
    <name type="scientific">Ponticoccus litoralis</name>
    <dbReference type="NCBI Taxonomy" id="422297"/>
    <lineage>
        <taxon>Bacteria</taxon>
        <taxon>Pseudomonadati</taxon>
        <taxon>Pseudomonadota</taxon>
        <taxon>Alphaproteobacteria</taxon>
        <taxon>Rhodobacterales</taxon>
        <taxon>Roseobacteraceae</taxon>
        <taxon>Ponticoccus</taxon>
    </lineage>
</organism>
<dbReference type="EMBL" id="JBDNCH010000002">
    <property type="protein sequence ID" value="MEN9061696.1"/>
    <property type="molecule type" value="Genomic_DNA"/>
</dbReference>
<evidence type="ECO:0000313" key="4">
    <source>
        <dbReference type="Proteomes" id="UP001428774"/>
    </source>
</evidence>
<keyword evidence="1" id="KW-0732">Signal</keyword>
<dbReference type="PANTHER" id="PTHR35936:SF17">
    <property type="entry name" value="ARGININE-BINDING EXTRACELLULAR PROTEIN ARTP"/>
    <property type="match status" value="1"/>
</dbReference>
<dbReference type="Proteomes" id="UP001428774">
    <property type="component" value="Unassembled WGS sequence"/>
</dbReference>